<feature type="domain" description="ABC3 transporter permease C-terminal" evidence="8">
    <location>
        <begin position="262"/>
        <end position="385"/>
    </location>
</feature>
<feature type="transmembrane region" description="Helical" evidence="7">
    <location>
        <begin position="704"/>
        <end position="724"/>
    </location>
</feature>
<comment type="similarity">
    <text evidence="6">Belongs to the ABC-4 integral membrane protein family.</text>
</comment>
<feature type="transmembrane region" description="Helical" evidence="7">
    <location>
        <begin position="755"/>
        <end position="779"/>
    </location>
</feature>
<dbReference type="AlphaFoldDB" id="A0A426DD45"/>
<evidence type="ECO:0000313" key="10">
    <source>
        <dbReference type="Proteomes" id="UP000274920"/>
    </source>
</evidence>
<keyword evidence="10" id="KW-1185">Reference proteome</keyword>
<feature type="transmembrane region" description="Helical" evidence="7">
    <location>
        <begin position="425"/>
        <end position="446"/>
    </location>
</feature>
<feature type="transmembrane region" description="Helical" evidence="7">
    <location>
        <begin position="310"/>
        <end position="333"/>
    </location>
</feature>
<dbReference type="InterPro" id="IPR050250">
    <property type="entry name" value="Macrolide_Exporter_MacB"/>
</dbReference>
<dbReference type="PANTHER" id="PTHR30572">
    <property type="entry name" value="MEMBRANE COMPONENT OF TRANSPORTER-RELATED"/>
    <property type="match status" value="1"/>
</dbReference>
<dbReference type="InterPro" id="IPR003838">
    <property type="entry name" value="ABC3_permease_C"/>
</dbReference>
<name>A0A426DD45_9FIRM</name>
<feature type="transmembrane region" description="Helical" evidence="7">
    <location>
        <begin position="353"/>
        <end position="373"/>
    </location>
</feature>
<evidence type="ECO:0000256" key="1">
    <source>
        <dbReference type="ARBA" id="ARBA00004651"/>
    </source>
</evidence>
<dbReference type="Pfam" id="PF02687">
    <property type="entry name" value="FtsX"/>
    <property type="match status" value="2"/>
</dbReference>
<evidence type="ECO:0000256" key="5">
    <source>
        <dbReference type="ARBA" id="ARBA00023136"/>
    </source>
</evidence>
<organism evidence="9 10">
    <name type="scientific">Schaedlerella arabinosiphila</name>
    <dbReference type="NCBI Taxonomy" id="2044587"/>
    <lineage>
        <taxon>Bacteria</taxon>
        <taxon>Bacillati</taxon>
        <taxon>Bacillota</taxon>
        <taxon>Clostridia</taxon>
        <taxon>Lachnospirales</taxon>
        <taxon>Lachnospiraceae</taxon>
        <taxon>Schaedlerella</taxon>
    </lineage>
</organism>
<comment type="caution">
    <text evidence="9">The sequence shown here is derived from an EMBL/GenBank/DDBJ whole genome shotgun (WGS) entry which is preliminary data.</text>
</comment>
<evidence type="ECO:0000313" key="9">
    <source>
        <dbReference type="EMBL" id="RRK30790.1"/>
    </source>
</evidence>
<keyword evidence="3 7" id="KW-0812">Transmembrane</keyword>
<sequence length="835" mass="93059">MLKNHNTTVIQNMAKRSFRTNRRRNISILLAVLFSTFLTFCIFTGGATFFEMQQTQGIRLHGAEYDAYLYGLTREQQELCRENPDILRSGIEAVAGYVVETEQNDTPDAGLLWTDETCWEEMRKPGRTWMEGHYPQKADEVLVKRESLKSCGLEGLKTGDTFTMTYGTALGEFTGEFRISGMWDGYGAKDVVFVSKAFYEQSGHELSSVASGRYMIDFKPKLMTRAKQEAFIESLHLEKQQNLFFNMEYENAVQVLAGAAGLAGIACLCACLLIYNIMYLSVSGNIRYYGLLQTVGMTGKQIRRLVGRQLSILAAAGAAGGLAIGAGVSFWLIPSVVKSMGVYLGKQESVRVAFHPWIVLLSVLLAALTVFAAGQKPARAAAAISPVEALGYRPCQAGKRSRRTGRGGVLWRLAKEQLTKDKKKAGIVILSLSAGLSLFLCLVTLLESEAARTIVSNYMDMDMVLENKTLKKENREDRRQVMDGEFLDELRGIEGLEEIYEVRCREILVPWEPDFSDMWMEEFYDMWMVQSSYEDEGRKNYKDHPEEYSSFIVGINETEFSCLNSTLEEPADEQAFLEGQTCILYRNGLAFTDGELRGRSVTCADFEDPGHRRTFQVGGLTDVNDYTGESPGCAPTLIVSDGALREFAEEAFVYKVSLRYSREYDRETEGELRELVENSGCAKNISCESKLEEMETVKKAQGNMMEVGLGMVLILALIGILNYVNTLVGNIRSRETEISVMESIGMSRRQVRRMLVMEGLLFAGGSLCVTWTVGLAATYTLYQSMNYRKVPFAVPAAPMAAASALVLAVCAAVPLMAYRSMEKKGTVVERLRGAE</sequence>
<evidence type="ECO:0000256" key="3">
    <source>
        <dbReference type="ARBA" id="ARBA00022692"/>
    </source>
</evidence>
<feature type="transmembrane region" description="Helical" evidence="7">
    <location>
        <begin position="799"/>
        <end position="818"/>
    </location>
</feature>
<evidence type="ECO:0000259" key="8">
    <source>
        <dbReference type="Pfam" id="PF02687"/>
    </source>
</evidence>
<gene>
    <name evidence="9" type="ORF">EBB54_04900</name>
</gene>
<keyword evidence="2" id="KW-1003">Cell membrane</keyword>
<keyword evidence="5 7" id="KW-0472">Membrane</keyword>
<dbReference type="GO" id="GO:0005886">
    <property type="term" value="C:plasma membrane"/>
    <property type="evidence" value="ECO:0007669"/>
    <property type="project" value="UniProtKB-SubCell"/>
</dbReference>
<evidence type="ECO:0000256" key="2">
    <source>
        <dbReference type="ARBA" id="ARBA00022475"/>
    </source>
</evidence>
<dbReference type="EMBL" id="RHJS01000002">
    <property type="protein sequence ID" value="RRK30790.1"/>
    <property type="molecule type" value="Genomic_DNA"/>
</dbReference>
<keyword evidence="4 7" id="KW-1133">Transmembrane helix</keyword>
<reference evidence="9" key="1">
    <citation type="submission" date="2018-10" db="EMBL/GenBank/DDBJ databases">
        <title>Schaedlerella arabinophila gen. nov. sp. nov., isolated from the mouse intestinal tract and comparative analysis with the genome of the closely related altered Schaedler flora strain ASF502.</title>
        <authorList>
            <person name="Miyake S."/>
            <person name="Soh M."/>
            <person name="Seedorf H."/>
        </authorList>
    </citation>
    <scope>NUCLEOTIDE SEQUENCE [LARGE SCALE GENOMIC DNA]</scope>
    <source>
        <strain evidence="9">DSM 106076</strain>
    </source>
</reference>
<feature type="transmembrane region" description="Helical" evidence="7">
    <location>
        <begin position="255"/>
        <end position="278"/>
    </location>
</feature>
<dbReference type="RefSeq" id="WP_125126580.1">
    <property type="nucleotide sequence ID" value="NZ_RHJS01000002.1"/>
</dbReference>
<feature type="domain" description="ABC3 transporter permease C-terminal" evidence="8">
    <location>
        <begin position="711"/>
        <end position="819"/>
    </location>
</feature>
<evidence type="ECO:0000256" key="6">
    <source>
        <dbReference type="ARBA" id="ARBA00038076"/>
    </source>
</evidence>
<evidence type="ECO:0000256" key="7">
    <source>
        <dbReference type="SAM" id="Phobius"/>
    </source>
</evidence>
<dbReference type="GO" id="GO:0022857">
    <property type="term" value="F:transmembrane transporter activity"/>
    <property type="evidence" value="ECO:0007669"/>
    <property type="project" value="TreeGrafter"/>
</dbReference>
<comment type="subcellular location">
    <subcellularLocation>
        <location evidence="1">Cell membrane</location>
        <topology evidence="1">Multi-pass membrane protein</topology>
    </subcellularLocation>
</comment>
<dbReference type="Proteomes" id="UP000274920">
    <property type="component" value="Unassembled WGS sequence"/>
</dbReference>
<evidence type="ECO:0000256" key="4">
    <source>
        <dbReference type="ARBA" id="ARBA00022989"/>
    </source>
</evidence>
<proteinExistence type="inferred from homology"/>
<feature type="transmembrane region" description="Helical" evidence="7">
    <location>
        <begin position="26"/>
        <end position="50"/>
    </location>
</feature>
<protein>
    <submittedName>
        <fullName evidence="9">ABC transporter permease</fullName>
    </submittedName>
</protein>
<dbReference type="PANTHER" id="PTHR30572:SF4">
    <property type="entry name" value="ABC TRANSPORTER PERMEASE YTRF"/>
    <property type="match status" value="1"/>
</dbReference>
<accession>A0A426DD45</accession>